<keyword evidence="2" id="KW-0813">Transport</keyword>
<accession>A0A437MIR0</accession>
<dbReference type="GO" id="GO:0005886">
    <property type="term" value="C:plasma membrane"/>
    <property type="evidence" value="ECO:0007669"/>
    <property type="project" value="UniProtKB-SubCell"/>
</dbReference>
<gene>
    <name evidence="9" type="ORF">EOD42_06805</name>
</gene>
<feature type="transmembrane region" description="Helical" evidence="7">
    <location>
        <begin position="108"/>
        <end position="126"/>
    </location>
</feature>
<evidence type="ECO:0000256" key="2">
    <source>
        <dbReference type="ARBA" id="ARBA00022448"/>
    </source>
</evidence>
<dbReference type="GO" id="GO:0022857">
    <property type="term" value="F:transmembrane transporter activity"/>
    <property type="evidence" value="ECO:0007669"/>
    <property type="project" value="InterPro"/>
</dbReference>
<dbReference type="PANTHER" id="PTHR23517:SF13">
    <property type="entry name" value="MAJOR FACILITATOR SUPERFAMILY MFS_1"/>
    <property type="match status" value="1"/>
</dbReference>
<dbReference type="SUPFAM" id="SSF103473">
    <property type="entry name" value="MFS general substrate transporter"/>
    <property type="match status" value="1"/>
</dbReference>
<feature type="transmembrane region" description="Helical" evidence="7">
    <location>
        <begin position="132"/>
        <end position="155"/>
    </location>
</feature>
<feature type="transmembrane region" description="Helical" evidence="7">
    <location>
        <begin position="194"/>
        <end position="213"/>
    </location>
</feature>
<feature type="transmembrane region" description="Helical" evidence="7">
    <location>
        <begin position="274"/>
        <end position="293"/>
    </location>
</feature>
<proteinExistence type="predicted"/>
<evidence type="ECO:0000256" key="1">
    <source>
        <dbReference type="ARBA" id="ARBA00004651"/>
    </source>
</evidence>
<evidence type="ECO:0000256" key="3">
    <source>
        <dbReference type="ARBA" id="ARBA00022475"/>
    </source>
</evidence>
<dbReference type="InterPro" id="IPR050171">
    <property type="entry name" value="MFS_Transporters"/>
</dbReference>
<feature type="transmembrane region" description="Helical" evidence="7">
    <location>
        <begin position="394"/>
        <end position="417"/>
    </location>
</feature>
<feature type="transmembrane region" description="Helical" evidence="7">
    <location>
        <begin position="305"/>
        <end position="326"/>
    </location>
</feature>
<dbReference type="PANTHER" id="PTHR23517">
    <property type="entry name" value="RESISTANCE PROTEIN MDTM, PUTATIVE-RELATED-RELATED"/>
    <property type="match status" value="1"/>
</dbReference>
<keyword evidence="6 7" id="KW-0472">Membrane</keyword>
<dbReference type="OrthoDB" id="7283458at2"/>
<feature type="transmembrane region" description="Helical" evidence="7">
    <location>
        <begin position="332"/>
        <end position="354"/>
    </location>
</feature>
<keyword evidence="3" id="KW-1003">Cell membrane</keyword>
<dbReference type="Proteomes" id="UP000282957">
    <property type="component" value="Unassembled WGS sequence"/>
</dbReference>
<evidence type="ECO:0000256" key="5">
    <source>
        <dbReference type="ARBA" id="ARBA00022989"/>
    </source>
</evidence>
<keyword evidence="4 7" id="KW-0812">Transmembrane</keyword>
<dbReference type="EMBL" id="SACL01000002">
    <property type="protein sequence ID" value="RVT97529.1"/>
    <property type="molecule type" value="Genomic_DNA"/>
</dbReference>
<name>A0A437MIR0_9PROT</name>
<sequence>MGLTWHVARQNQILCFKFCAAHPDKRKSFALGRPMPLSSSSATAYHAAGLITFFALGAAPTPIYRLYQEAWGFSPLTLTLVFGIYAVALLASLLTLGSLGDHLGRRPAIALALVLQILSLTLFIEADGVPMLLAARIVQGISTGIAGSSFGAALMDSSPSRGPGLNSMAPLFGLTVGIVLTGVLVQFAPFPTRLVFVLMLLACLGLLLLLARVPETVRHPRRPPLAALLPRIAIPEAARRPLLLGTPIIVTVWATGGLYLSLMPSLLRAATGSSSALVGAGAVSLLTLFGLLGTRVARRLHTGQILRLGALCLSIGPLVVLAGVALGSMPVIALGSAIAGLGFGGSFLGVMGWVMPLGGAEGRAGLLSAFYVISYLAFCVPAMLGGLAAGEFGLVPAICGYLLGLSALGATALATAWRR</sequence>
<feature type="transmembrane region" description="Helical" evidence="7">
    <location>
        <begin position="76"/>
        <end position="96"/>
    </location>
</feature>
<evidence type="ECO:0000259" key="8">
    <source>
        <dbReference type="PROSITE" id="PS50850"/>
    </source>
</evidence>
<comment type="subcellular location">
    <subcellularLocation>
        <location evidence="1">Cell membrane</location>
        <topology evidence="1">Multi-pass membrane protein</topology>
    </subcellularLocation>
</comment>
<comment type="caution">
    <text evidence="9">The sequence shown here is derived from an EMBL/GenBank/DDBJ whole genome shotgun (WGS) entry which is preliminary data.</text>
</comment>
<organism evidence="9 10">
    <name type="scientific">Rhodovarius crocodyli</name>
    <dbReference type="NCBI Taxonomy" id="1979269"/>
    <lineage>
        <taxon>Bacteria</taxon>
        <taxon>Pseudomonadati</taxon>
        <taxon>Pseudomonadota</taxon>
        <taxon>Alphaproteobacteria</taxon>
        <taxon>Acetobacterales</taxon>
        <taxon>Roseomonadaceae</taxon>
        <taxon>Rhodovarius</taxon>
    </lineage>
</organism>
<evidence type="ECO:0000256" key="6">
    <source>
        <dbReference type="ARBA" id="ARBA00023136"/>
    </source>
</evidence>
<dbReference type="InterPro" id="IPR011701">
    <property type="entry name" value="MFS"/>
</dbReference>
<protein>
    <submittedName>
        <fullName evidence="9">MFS transporter</fullName>
    </submittedName>
</protein>
<dbReference type="Pfam" id="PF07690">
    <property type="entry name" value="MFS_1"/>
    <property type="match status" value="1"/>
</dbReference>
<feature type="transmembrane region" description="Helical" evidence="7">
    <location>
        <begin position="366"/>
        <end position="388"/>
    </location>
</feature>
<dbReference type="AlphaFoldDB" id="A0A437MIR0"/>
<dbReference type="Gene3D" id="1.20.1250.20">
    <property type="entry name" value="MFS general substrate transporter like domains"/>
    <property type="match status" value="1"/>
</dbReference>
<dbReference type="PROSITE" id="PS50850">
    <property type="entry name" value="MFS"/>
    <property type="match status" value="1"/>
</dbReference>
<keyword evidence="5 7" id="KW-1133">Transmembrane helix</keyword>
<feature type="transmembrane region" description="Helical" evidence="7">
    <location>
        <begin position="167"/>
        <end position="188"/>
    </location>
</feature>
<dbReference type="InterPro" id="IPR020846">
    <property type="entry name" value="MFS_dom"/>
</dbReference>
<feature type="transmembrane region" description="Helical" evidence="7">
    <location>
        <begin position="43"/>
        <end position="64"/>
    </location>
</feature>
<evidence type="ECO:0000256" key="7">
    <source>
        <dbReference type="SAM" id="Phobius"/>
    </source>
</evidence>
<feature type="transmembrane region" description="Helical" evidence="7">
    <location>
        <begin position="241"/>
        <end position="262"/>
    </location>
</feature>
<keyword evidence="10" id="KW-1185">Reference proteome</keyword>
<evidence type="ECO:0000313" key="9">
    <source>
        <dbReference type="EMBL" id="RVT97529.1"/>
    </source>
</evidence>
<reference evidence="9 10" key="1">
    <citation type="submission" date="2019-01" db="EMBL/GenBank/DDBJ databases">
        <authorList>
            <person name="Chen W.-M."/>
        </authorList>
    </citation>
    <scope>NUCLEOTIDE SEQUENCE [LARGE SCALE GENOMIC DNA]</scope>
    <source>
        <strain evidence="9 10">CCP-6</strain>
    </source>
</reference>
<dbReference type="InterPro" id="IPR036259">
    <property type="entry name" value="MFS_trans_sf"/>
</dbReference>
<evidence type="ECO:0000313" key="10">
    <source>
        <dbReference type="Proteomes" id="UP000282957"/>
    </source>
</evidence>
<evidence type="ECO:0000256" key="4">
    <source>
        <dbReference type="ARBA" id="ARBA00022692"/>
    </source>
</evidence>
<feature type="domain" description="Major facilitator superfamily (MFS) profile" evidence="8">
    <location>
        <begin position="41"/>
        <end position="419"/>
    </location>
</feature>